<dbReference type="OrthoDB" id="10261408at2759"/>
<name>A0A9Q0ERK3_9TELE</name>
<feature type="coiled-coil region" evidence="1">
    <location>
        <begin position="243"/>
        <end position="312"/>
    </location>
</feature>
<organism evidence="3 4">
    <name type="scientific">Muraenolepis orangiensis</name>
    <name type="common">Patagonian moray cod</name>
    <dbReference type="NCBI Taxonomy" id="630683"/>
    <lineage>
        <taxon>Eukaryota</taxon>
        <taxon>Metazoa</taxon>
        <taxon>Chordata</taxon>
        <taxon>Craniata</taxon>
        <taxon>Vertebrata</taxon>
        <taxon>Euteleostomi</taxon>
        <taxon>Actinopterygii</taxon>
        <taxon>Neopterygii</taxon>
        <taxon>Teleostei</taxon>
        <taxon>Neoteleostei</taxon>
        <taxon>Acanthomorphata</taxon>
        <taxon>Zeiogadaria</taxon>
        <taxon>Gadariae</taxon>
        <taxon>Gadiformes</taxon>
        <taxon>Muraenolepidoidei</taxon>
        <taxon>Muraenolepididae</taxon>
        <taxon>Muraenolepis</taxon>
    </lineage>
</organism>
<evidence type="ECO:0000256" key="1">
    <source>
        <dbReference type="SAM" id="Coils"/>
    </source>
</evidence>
<evidence type="ECO:0000256" key="2">
    <source>
        <dbReference type="SAM" id="MobiDB-lite"/>
    </source>
</evidence>
<dbReference type="Proteomes" id="UP001148018">
    <property type="component" value="Unassembled WGS sequence"/>
</dbReference>
<gene>
    <name evidence="3" type="ORF">NHX12_020500</name>
</gene>
<protein>
    <submittedName>
        <fullName evidence="3">Uncharacterized protein</fullName>
    </submittedName>
</protein>
<accession>A0A9Q0ERK3</accession>
<reference evidence="3" key="1">
    <citation type="submission" date="2022-07" db="EMBL/GenBank/DDBJ databases">
        <title>Chromosome-level genome of Muraenolepis orangiensis.</title>
        <authorList>
            <person name="Kim J."/>
        </authorList>
    </citation>
    <scope>NUCLEOTIDE SEQUENCE</scope>
    <source>
        <strain evidence="3">KU_S4_2022</strain>
        <tissue evidence="3">Muscle</tissue>
    </source>
</reference>
<keyword evidence="4" id="KW-1185">Reference proteome</keyword>
<dbReference type="EMBL" id="JANIIK010000036">
    <property type="protein sequence ID" value="KAJ3612224.1"/>
    <property type="molecule type" value="Genomic_DNA"/>
</dbReference>
<feature type="compositionally biased region" description="Acidic residues" evidence="2">
    <location>
        <begin position="184"/>
        <end position="203"/>
    </location>
</feature>
<keyword evidence="1" id="KW-0175">Coiled coil</keyword>
<feature type="region of interest" description="Disordered" evidence="2">
    <location>
        <begin position="177"/>
        <end position="215"/>
    </location>
</feature>
<feature type="region of interest" description="Disordered" evidence="2">
    <location>
        <begin position="321"/>
        <end position="375"/>
    </location>
</feature>
<dbReference type="AlphaFoldDB" id="A0A9Q0ERK3"/>
<proteinExistence type="predicted"/>
<evidence type="ECO:0000313" key="3">
    <source>
        <dbReference type="EMBL" id="KAJ3612224.1"/>
    </source>
</evidence>
<sequence length="390" mass="44548">MDHVYLKTTIGNRHFSSDTTYRLTPTEVDTMVKLRMSNRAYFSGKRNASMRGWRAILKHMGLHTKMTFNQAAKKWDNMRKKYKELRYPPEGVKVFPLVWIYFPLMDNAMHGLLDNSAPLIQLLPDDGEEDTDLLPRHNKRKRGPNATAAAAAATAAAEALIPQLSLGAAACASEMHVALHSSKEEEEEEEEEEEREEEEDEEEAAARRNGGEISQADLWFAAHDAESERATMGAERQLMERERQLMAKESLALERERVALEREAAALERDRAALERERTAVEREKVLMERERAMLERDRAELSRERLRMERTWGRPVIHAAARESGVRGNAANDNSHSGDHRGGGRAKAAEEEEEEEDHREAAEGGGEEETSQQRRRRFLALFEKLVENF</sequence>
<evidence type="ECO:0000313" key="4">
    <source>
        <dbReference type="Proteomes" id="UP001148018"/>
    </source>
</evidence>
<comment type="caution">
    <text evidence="3">The sequence shown here is derived from an EMBL/GenBank/DDBJ whole genome shotgun (WGS) entry which is preliminary data.</text>
</comment>
<feature type="region of interest" description="Disordered" evidence="2">
    <location>
        <begin position="128"/>
        <end position="147"/>
    </location>
</feature>